<keyword evidence="1" id="KW-0812">Transmembrane</keyword>
<organism evidence="2 3">
    <name type="scientific">Pontimicrobium aquaticum</name>
    <dbReference type="NCBI Taxonomy" id="2565367"/>
    <lineage>
        <taxon>Bacteria</taxon>
        <taxon>Pseudomonadati</taxon>
        <taxon>Bacteroidota</taxon>
        <taxon>Flavobacteriia</taxon>
        <taxon>Flavobacteriales</taxon>
        <taxon>Flavobacteriaceae</taxon>
        <taxon>Pontimicrobium</taxon>
    </lineage>
</organism>
<keyword evidence="1" id="KW-0472">Membrane</keyword>
<comment type="caution">
    <text evidence="2">The sequence shown here is derived from an EMBL/GenBank/DDBJ whole genome shotgun (WGS) entry which is preliminary data.</text>
</comment>
<keyword evidence="3" id="KW-1185">Reference proteome</keyword>
<evidence type="ECO:0000313" key="3">
    <source>
        <dbReference type="Proteomes" id="UP000307657"/>
    </source>
</evidence>
<protein>
    <recommendedName>
        <fullName evidence="4">Four helix bundle sensory module for signal transduction</fullName>
    </recommendedName>
</protein>
<evidence type="ECO:0000313" key="2">
    <source>
        <dbReference type="EMBL" id="TJY38072.1"/>
    </source>
</evidence>
<dbReference type="OrthoDB" id="1159788at2"/>
<accession>A0A4U0F5G2</accession>
<gene>
    <name evidence="2" type="ORF">E5167_02100</name>
</gene>
<keyword evidence="1" id="KW-1133">Transmembrane helix</keyword>
<proteinExistence type="predicted"/>
<dbReference type="EMBL" id="SUPL01000001">
    <property type="protein sequence ID" value="TJY38072.1"/>
    <property type="molecule type" value="Genomic_DNA"/>
</dbReference>
<evidence type="ECO:0008006" key="4">
    <source>
        <dbReference type="Google" id="ProtNLM"/>
    </source>
</evidence>
<dbReference type="RefSeq" id="WP_136840544.1">
    <property type="nucleotide sequence ID" value="NZ_SUPL01000001.1"/>
</dbReference>
<name>A0A4U0F5G2_9FLAO</name>
<feature type="transmembrane region" description="Helical" evidence="1">
    <location>
        <begin position="12"/>
        <end position="34"/>
    </location>
</feature>
<evidence type="ECO:0000256" key="1">
    <source>
        <dbReference type="SAM" id="Phobius"/>
    </source>
</evidence>
<reference evidence="2 3" key="1">
    <citation type="submission" date="2019-04" db="EMBL/GenBank/DDBJ databases">
        <title>Lacinutrix sp. nov., isolated from marine water.</title>
        <authorList>
            <person name="Kim W."/>
        </authorList>
    </citation>
    <scope>NUCLEOTIDE SEQUENCE [LARGE SCALE GENOMIC DNA]</scope>
    <source>
        <strain evidence="2 3">CAU 1491</strain>
    </source>
</reference>
<dbReference type="AlphaFoldDB" id="A0A4U0F5G2"/>
<sequence>MNISLKKTLKRLYKSTWFVTLFATTMGVLLAFYLNDVSIRTKINQKKAVSIKSLALELKNNENTLVSSNDNKKLTNFLQELKKINGKISRVIEISTSERKKLEKKYHQLFNVVDSIKTNKDLYQYNVEYSFNLELNDLSDIAWETYKLSEVINEFDYECIQAFVGAYKLQEIYLNEQQKLLNYFVNANHSKLLGELLIIQQLKSQLINTIKQSQKQLMICN</sequence>
<dbReference type="Proteomes" id="UP000307657">
    <property type="component" value="Unassembled WGS sequence"/>
</dbReference>